<dbReference type="Proteomes" id="UP000276443">
    <property type="component" value="Unassembled WGS sequence"/>
</dbReference>
<comment type="caution">
    <text evidence="1">The sequence shown here is derived from an EMBL/GenBank/DDBJ whole genome shotgun (WGS) entry which is preliminary data.</text>
</comment>
<dbReference type="AlphaFoldDB" id="A0A3N5CAU9"/>
<gene>
    <name evidence="1" type="ORF">EDC24_0700</name>
</gene>
<sequence>MINIGLTGWGDHPAIHEQDHMYQHKLAAYASHFPVVELDAAFYSLMSHEQYRKWEKQTPKNFSFIIKAFSAFTGHDRQSYTRKEIKDMFQSYKEGIQPILDAQKLNCILFQFPPWFDLNKDNIRKLRFIRQQFDEYSLALEFRNRTWFEESVKESTLKFMEEEKWIHSICDEPQAGVGSVPIVDEATHPDNTLIRFHGRNVMGWNQNGNENWRKVRFLYRYNSEELTEWKDRIVKLKKDSKQITVLFNNNSGGDAYDNAKQLQSLLGIEYEDLNPSQINLF</sequence>
<accession>A0A3N5CAU9</accession>
<dbReference type="SUPFAM" id="SSF117396">
    <property type="entry name" value="TM1631-like"/>
    <property type="match status" value="1"/>
</dbReference>
<organism evidence="1 2">
    <name type="scientific">Aquisalibacillus elongatus</name>
    <dbReference type="NCBI Taxonomy" id="485577"/>
    <lineage>
        <taxon>Bacteria</taxon>
        <taxon>Bacillati</taxon>
        <taxon>Bacillota</taxon>
        <taxon>Bacilli</taxon>
        <taxon>Bacillales</taxon>
        <taxon>Bacillaceae</taxon>
        <taxon>Aquisalibacillus</taxon>
    </lineage>
</organism>
<dbReference type="InterPro" id="IPR036520">
    <property type="entry name" value="UPF0759_sf"/>
</dbReference>
<protein>
    <submittedName>
        <fullName evidence="1">Uncharacterized protein YecE (DUF72 family)</fullName>
    </submittedName>
</protein>
<reference evidence="1 2" key="1">
    <citation type="submission" date="2018-11" db="EMBL/GenBank/DDBJ databases">
        <title>Genomic Encyclopedia of Type Strains, Phase IV (KMG-IV): sequencing the most valuable type-strain genomes for metagenomic binning, comparative biology and taxonomic classification.</title>
        <authorList>
            <person name="Goeker M."/>
        </authorList>
    </citation>
    <scope>NUCLEOTIDE SEQUENCE [LARGE SCALE GENOMIC DNA]</scope>
    <source>
        <strain evidence="1 2">DSM 18090</strain>
    </source>
</reference>
<dbReference type="PANTHER" id="PTHR30348:SF13">
    <property type="entry name" value="UPF0759 PROTEIN YUNF"/>
    <property type="match status" value="1"/>
</dbReference>
<keyword evidence="2" id="KW-1185">Reference proteome</keyword>
<dbReference type="Pfam" id="PF01904">
    <property type="entry name" value="DUF72"/>
    <property type="match status" value="1"/>
</dbReference>
<name>A0A3N5CAU9_9BACI</name>
<dbReference type="Gene3D" id="3.20.20.410">
    <property type="entry name" value="Protein of unknown function UPF0759"/>
    <property type="match status" value="1"/>
</dbReference>
<evidence type="ECO:0000313" key="1">
    <source>
        <dbReference type="EMBL" id="RPF55815.1"/>
    </source>
</evidence>
<dbReference type="EMBL" id="RKRF01000007">
    <property type="protein sequence ID" value="RPF55815.1"/>
    <property type="molecule type" value="Genomic_DNA"/>
</dbReference>
<dbReference type="RefSeq" id="WP_124219749.1">
    <property type="nucleotide sequence ID" value="NZ_RKRF01000007.1"/>
</dbReference>
<dbReference type="InterPro" id="IPR002763">
    <property type="entry name" value="DUF72"/>
</dbReference>
<proteinExistence type="predicted"/>
<dbReference type="PANTHER" id="PTHR30348">
    <property type="entry name" value="UNCHARACTERIZED PROTEIN YECE"/>
    <property type="match status" value="1"/>
</dbReference>
<dbReference type="OrthoDB" id="9780310at2"/>
<evidence type="ECO:0000313" key="2">
    <source>
        <dbReference type="Proteomes" id="UP000276443"/>
    </source>
</evidence>